<evidence type="ECO:0000313" key="2">
    <source>
        <dbReference type="Proteomes" id="UP000701801"/>
    </source>
</evidence>
<reference evidence="1" key="1">
    <citation type="submission" date="2021-07" db="EMBL/GenBank/DDBJ databases">
        <authorList>
            <person name="Durling M."/>
        </authorList>
    </citation>
    <scope>NUCLEOTIDE SEQUENCE</scope>
</reference>
<evidence type="ECO:0000313" key="1">
    <source>
        <dbReference type="EMBL" id="CAG8982773.1"/>
    </source>
</evidence>
<sequence>MKAAIQLKNCKMRRLRCYMGPVLDGSVTDFINNADVEDYRKEKLIWGSSVNERSNPWKESLDNIMFYI</sequence>
<dbReference type="AlphaFoldDB" id="A0A9N9LZP0"/>
<comment type="caution">
    <text evidence="1">The sequence shown here is derived from an EMBL/GenBank/DDBJ whole genome shotgun (WGS) entry which is preliminary data.</text>
</comment>
<proteinExistence type="predicted"/>
<gene>
    <name evidence="1" type="ORF">HYALB_00001054</name>
</gene>
<organism evidence="1 2">
    <name type="scientific">Hymenoscyphus albidus</name>
    <dbReference type="NCBI Taxonomy" id="595503"/>
    <lineage>
        <taxon>Eukaryota</taxon>
        <taxon>Fungi</taxon>
        <taxon>Dikarya</taxon>
        <taxon>Ascomycota</taxon>
        <taxon>Pezizomycotina</taxon>
        <taxon>Leotiomycetes</taxon>
        <taxon>Helotiales</taxon>
        <taxon>Helotiaceae</taxon>
        <taxon>Hymenoscyphus</taxon>
    </lineage>
</organism>
<dbReference type="Proteomes" id="UP000701801">
    <property type="component" value="Unassembled WGS sequence"/>
</dbReference>
<dbReference type="EMBL" id="CAJVRM010000684">
    <property type="protein sequence ID" value="CAG8982773.1"/>
    <property type="molecule type" value="Genomic_DNA"/>
</dbReference>
<protein>
    <submittedName>
        <fullName evidence="1">Uncharacterized protein</fullName>
    </submittedName>
</protein>
<accession>A0A9N9LZP0</accession>
<keyword evidence="2" id="KW-1185">Reference proteome</keyword>
<name>A0A9N9LZP0_9HELO</name>